<dbReference type="EMBL" id="PTIS01000004">
    <property type="protein sequence ID" value="PPK48823.1"/>
    <property type="molecule type" value="Genomic_DNA"/>
</dbReference>
<dbReference type="OrthoDB" id="1705475at2"/>
<proteinExistence type="predicted"/>
<evidence type="ECO:0000313" key="4">
    <source>
        <dbReference type="Proteomes" id="UP000239863"/>
    </source>
</evidence>
<dbReference type="Pfam" id="PF25538">
    <property type="entry name" value="DUF7922"/>
    <property type="match status" value="1"/>
</dbReference>
<evidence type="ECO:0000256" key="1">
    <source>
        <dbReference type="SAM" id="Coils"/>
    </source>
</evidence>
<name>A0A2S6FZD8_9CLOT</name>
<evidence type="ECO:0000259" key="2">
    <source>
        <dbReference type="Pfam" id="PF25538"/>
    </source>
</evidence>
<comment type="caution">
    <text evidence="3">The sequence shown here is derived from an EMBL/GenBank/DDBJ whole genome shotgun (WGS) entry which is preliminary data.</text>
</comment>
<dbReference type="RefSeq" id="WP_104409545.1">
    <property type="nucleotide sequence ID" value="NZ_PTIS01000004.1"/>
</dbReference>
<evidence type="ECO:0000313" key="3">
    <source>
        <dbReference type="EMBL" id="PPK48823.1"/>
    </source>
</evidence>
<keyword evidence="1" id="KW-0175">Coiled coil</keyword>
<feature type="domain" description="DUF7922" evidence="2">
    <location>
        <begin position="11"/>
        <end position="119"/>
    </location>
</feature>
<accession>A0A2S6FZD8</accession>
<organism evidence="3 4">
    <name type="scientific">Clostridium algidicarnis DSM 15099</name>
    <dbReference type="NCBI Taxonomy" id="1121295"/>
    <lineage>
        <taxon>Bacteria</taxon>
        <taxon>Bacillati</taxon>
        <taxon>Bacillota</taxon>
        <taxon>Clostridia</taxon>
        <taxon>Eubacteriales</taxon>
        <taxon>Clostridiaceae</taxon>
        <taxon>Clostridium</taxon>
    </lineage>
</organism>
<reference evidence="3 4" key="1">
    <citation type="submission" date="2018-02" db="EMBL/GenBank/DDBJ databases">
        <title>Genomic Encyclopedia of Archaeal and Bacterial Type Strains, Phase II (KMG-II): from individual species to whole genera.</title>
        <authorList>
            <person name="Goeker M."/>
        </authorList>
    </citation>
    <scope>NUCLEOTIDE SEQUENCE [LARGE SCALE GENOMIC DNA]</scope>
    <source>
        <strain evidence="3 4">DSM 15099</strain>
    </source>
</reference>
<dbReference type="AlphaFoldDB" id="A0A2S6FZD8"/>
<dbReference type="Proteomes" id="UP000239863">
    <property type="component" value="Unassembled WGS sequence"/>
</dbReference>
<protein>
    <recommendedName>
        <fullName evidence="2">DUF7922 domain-containing protein</fullName>
    </recommendedName>
</protein>
<dbReference type="STRING" id="37659.GCA_000703125_00826"/>
<dbReference type="InterPro" id="IPR057682">
    <property type="entry name" value="DUF7922"/>
</dbReference>
<sequence length="477" mass="56303">MAHKKSYSRYFVILQEDEKGCALASDKQPSGYSKIELKNEKLRMSYYVQNLKREDNPYYMLIVCNKRDVNKIINIGVLNIDDNGRADVSYEFDADNIGGTGIALEDIGGTAILKRSNSKRTIPMSGFLSSDKPKNWKEYDILEIKLNRDVTENKMNKDNQSIIIKKDVEISKDSVKEDNKKKDKTINFEERKIENKPEIEVNILNKKAKEKSSIRDTKKNIEENIETFKDEVKEIKEDINNKEGHEHRLNLQENFNEYEDNIERIKQKKLEVADGEEDVNLTYESEVIEEIDNEDILHKKEEDVFCEREDDGITDNREDEEFLEDRYNKKHCGLEKDKCATADTEDFFEGIVKGFESVNGFENQIKYCAWYKVPTKNIESLLNNSNYTRYTVIYYPMINYYPYIKKYEHYMVGYKYNKDNRLRYIVYAVPGTKDRREQPYGGKTGFITWMPSKTDENFGYWLMFYDFRNSITVVPMK</sequence>
<gene>
    <name evidence="3" type="ORF">BD821_10484</name>
</gene>
<feature type="coiled-coil region" evidence="1">
    <location>
        <begin position="204"/>
        <end position="268"/>
    </location>
</feature>